<gene>
    <name evidence="3" type="ORF">DK846_13860</name>
</gene>
<dbReference type="AlphaFoldDB" id="A0A2V2N5A2"/>
<evidence type="ECO:0000313" key="4">
    <source>
        <dbReference type="Proteomes" id="UP000245657"/>
    </source>
</evidence>
<dbReference type="GeneID" id="97548395"/>
<dbReference type="OrthoDB" id="57427at2157"/>
<dbReference type="CDD" id="cd02440">
    <property type="entry name" value="AdoMet_MTases"/>
    <property type="match status" value="1"/>
</dbReference>
<evidence type="ECO:0000313" key="3">
    <source>
        <dbReference type="EMBL" id="PWR70691.1"/>
    </source>
</evidence>
<dbReference type="Pfam" id="PF13649">
    <property type="entry name" value="Methyltransf_25"/>
    <property type="match status" value="1"/>
</dbReference>
<dbReference type="PANTHER" id="PTHR43861">
    <property type="entry name" value="TRANS-ACONITATE 2-METHYLTRANSFERASE-RELATED"/>
    <property type="match status" value="1"/>
</dbReference>
<name>A0A2V2N5A2_9EURY</name>
<dbReference type="GO" id="GO:0008168">
    <property type="term" value="F:methyltransferase activity"/>
    <property type="evidence" value="ECO:0007669"/>
    <property type="project" value="UniProtKB-KW"/>
</dbReference>
<keyword evidence="4" id="KW-1185">Reference proteome</keyword>
<dbReference type="InterPro" id="IPR029063">
    <property type="entry name" value="SAM-dependent_MTases_sf"/>
</dbReference>
<keyword evidence="3" id="KW-0489">Methyltransferase</keyword>
<reference evidence="3 4" key="1">
    <citation type="submission" date="2018-05" db="EMBL/GenBank/DDBJ databases">
        <title>Draft genome of Methanospirillum lacunae Ki8-1.</title>
        <authorList>
            <person name="Dueholm M.S."/>
            <person name="Nielsen P.H."/>
            <person name="Bakmann L.F."/>
            <person name="Otzen D.E."/>
        </authorList>
    </citation>
    <scope>NUCLEOTIDE SEQUENCE [LARGE SCALE GENOMIC DNA]</scope>
    <source>
        <strain evidence="3 4">Ki8-1</strain>
    </source>
</reference>
<organism evidence="3 4">
    <name type="scientific">Methanospirillum lacunae</name>
    <dbReference type="NCBI Taxonomy" id="668570"/>
    <lineage>
        <taxon>Archaea</taxon>
        <taxon>Methanobacteriati</taxon>
        <taxon>Methanobacteriota</taxon>
        <taxon>Stenosarchaea group</taxon>
        <taxon>Methanomicrobia</taxon>
        <taxon>Methanomicrobiales</taxon>
        <taxon>Methanospirillaceae</taxon>
        <taxon>Methanospirillum</taxon>
    </lineage>
</organism>
<feature type="domain" description="Methyltransferase" evidence="2">
    <location>
        <begin position="44"/>
        <end position="139"/>
    </location>
</feature>
<dbReference type="EMBL" id="QGMY01000010">
    <property type="protein sequence ID" value="PWR70691.1"/>
    <property type="molecule type" value="Genomic_DNA"/>
</dbReference>
<evidence type="ECO:0000259" key="2">
    <source>
        <dbReference type="Pfam" id="PF13649"/>
    </source>
</evidence>
<sequence>MNTLFGKDYADTYDLLYQDKDYDAECNLLEEIIKEHANQAVLSILDLGCGTGNHTLRLAKRGYQVCGVDRSEEMLEIARKKAQEKELSCKFYQSDIRDFRTSEKFDVVIMMFAVLGYHLKNEDIQHALQTVQEHLKPGGLFICDVWYGPSVLHEKPSDKVKVIEEGDRKVIRASSGELDSFRHCVTVKFQVWDIQGDRVISETREEHVMRFFFAQEIAYFFENCQLEIMRIFPASNIEGTISEKTWNIAIVGKMNDSSKIK</sequence>
<protein>
    <submittedName>
        <fullName evidence="3">SAM-dependent methyltransferase</fullName>
    </submittedName>
</protein>
<comment type="caution">
    <text evidence="3">The sequence shown here is derived from an EMBL/GenBank/DDBJ whole genome shotgun (WGS) entry which is preliminary data.</text>
</comment>
<dbReference type="Proteomes" id="UP000245657">
    <property type="component" value="Unassembled WGS sequence"/>
</dbReference>
<evidence type="ECO:0000256" key="1">
    <source>
        <dbReference type="ARBA" id="ARBA00022679"/>
    </source>
</evidence>
<dbReference type="Gene3D" id="3.40.50.150">
    <property type="entry name" value="Vaccinia Virus protein VP39"/>
    <property type="match status" value="1"/>
</dbReference>
<keyword evidence="1 3" id="KW-0808">Transferase</keyword>
<accession>A0A2V2N5A2</accession>
<dbReference type="InterPro" id="IPR041698">
    <property type="entry name" value="Methyltransf_25"/>
</dbReference>
<dbReference type="SUPFAM" id="SSF53335">
    <property type="entry name" value="S-adenosyl-L-methionine-dependent methyltransferases"/>
    <property type="match status" value="1"/>
</dbReference>
<dbReference type="GO" id="GO:0032259">
    <property type="term" value="P:methylation"/>
    <property type="evidence" value="ECO:0007669"/>
    <property type="project" value="UniProtKB-KW"/>
</dbReference>
<dbReference type="Gene3D" id="2.20.130.10">
    <property type="entry name" value="CAC2371-like domains"/>
    <property type="match status" value="1"/>
</dbReference>
<proteinExistence type="predicted"/>
<dbReference type="RefSeq" id="WP_109969563.1">
    <property type="nucleotide sequence ID" value="NZ_CP176093.1"/>
</dbReference>